<protein>
    <submittedName>
        <fullName evidence="1">Uncharacterized protein</fullName>
    </submittedName>
</protein>
<feature type="non-terminal residue" evidence="1">
    <location>
        <position position="288"/>
    </location>
</feature>
<proteinExistence type="predicted"/>
<evidence type="ECO:0000313" key="1">
    <source>
        <dbReference type="EMBL" id="GAH56103.1"/>
    </source>
</evidence>
<dbReference type="EMBL" id="BARU01019723">
    <property type="protein sequence ID" value="GAH56103.1"/>
    <property type="molecule type" value="Genomic_DNA"/>
</dbReference>
<reference evidence="1" key="1">
    <citation type="journal article" date="2014" name="Front. Microbiol.">
        <title>High frequency of phylogenetically diverse reductive dehalogenase-homologous genes in deep subseafloor sedimentary metagenomes.</title>
        <authorList>
            <person name="Kawai M."/>
            <person name="Futagami T."/>
            <person name="Toyoda A."/>
            <person name="Takaki Y."/>
            <person name="Nishi S."/>
            <person name="Hori S."/>
            <person name="Arai W."/>
            <person name="Tsubouchi T."/>
            <person name="Morono Y."/>
            <person name="Uchiyama I."/>
            <person name="Ito T."/>
            <person name="Fujiyama A."/>
            <person name="Inagaki F."/>
            <person name="Takami H."/>
        </authorList>
    </citation>
    <scope>NUCLEOTIDE SEQUENCE</scope>
    <source>
        <strain evidence="1">Expedition CK06-06</strain>
    </source>
</reference>
<dbReference type="AlphaFoldDB" id="X1IEX5"/>
<feature type="non-terminal residue" evidence="1">
    <location>
        <position position="1"/>
    </location>
</feature>
<sequence length="288" mass="33481">SRGDKELAEMHLFSSTQLFKRFGHTSNHIYDSLSGLSILARIYATSGKLDKVHDILTELKKIVDEGDLYQKLSKQFVNSLVSSITITQFYMTFHKRNNYTIDFQVDVKSLLLKYQNFILLPEMLTELMVYSGIEIDELIDLKKEKLSNNFLKRVIDFLLALQNPDVTSTDQRIKNASKILDLSSKNIVREGFGRIFSDMILSKLYLSSGRYEEFKTTMKKYIFKTDKITNISLRIMAQSMEAIYKFLQSDKAEKAIERLSVIISECEEKNLTRMGKEVKIFRQMIIQK</sequence>
<name>X1IEX5_9ZZZZ</name>
<accession>X1IEX5</accession>
<gene>
    <name evidence="1" type="ORF">S03H2_32463</name>
</gene>
<organism evidence="1">
    <name type="scientific">marine sediment metagenome</name>
    <dbReference type="NCBI Taxonomy" id="412755"/>
    <lineage>
        <taxon>unclassified sequences</taxon>
        <taxon>metagenomes</taxon>
        <taxon>ecological metagenomes</taxon>
    </lineage>
</organism>
<comment type="caution">
    <text evidence="1">The sequence shown here is derived from an EMBL/GenBank/DDBJ whole genome shotgun (WGS) entry which is preliminary data.</text>
</comment>